<organism evidence="1 2">
    <name type="scientific">Apiospora kogelbergensis</name>
    <dbReference type="NCBI Taxonomy" id="1337665"/>
    <lineage>
        <taxon>Eukaryota</taxon>
        <taxon>Fungi</taxon>
        <taxon>Dikarya</taxon>
        <taxon>Ascomycota</taxon>
        <taxon>Pezizomycotina</taxon>
        <taxon>Sordariomycetes</taxon>
        <taxon>Xylariomycetidae</taxon>
        <taxon>Amphisphaeriales</taxon>
        <taxon>Apiosporaceae</taxon>
        <taxon>Apiospora</taxon>
    </lineage>
</organism>
<sequence>MKGALLLSCTMTVALYIRKFSSPSEVPSVAAVDSAVVGLCSGKFAVLAMSTYLPCIDGSAENSALATVYRIANSKVTAVRLWV</sequence>
<reference evidence="1 2" key="1">
    <citation type="submission" date="2023-01" db="EMBL/GenBank/DDBJ databases">
        <title>Analysis of 21 Apiospora genomes using comparative genomics revels a genus with tremendous synthesis potential of carbohydrate active enzymes and secondary metabolites.</title>
        <authorList>
            <person name="Sorensen T."/>
        </authorList>
    </citation>
    <scope>NUCLEOTIDE SEQUENCE [LARGE SCALE GENOMIC DNA]</scope>
    <source>
        <strain evidence="1 2">CBS 117206</strain>
    </source>
</reference>
<protein>
    <recommendedName>
        <fullName evidence="3">Secreted protein</fullName>
    </recommendedName>
</protein>
<evidence type="ECO:0000313" key="2">
    <source>
        <dbReference type="Proteomes" id="UP001392437"/>
    </source>
</evidence>
<evidence type="ECO:0000313" key="1">
    <source>
        <dbReference type="EMBL" id="KAK8109539.1"/>
    </source>
</evidence>
<accession>A0AAW0QST0</accession>
<dbReference type="Proteomes" id="UP001392437">
    <property type="component" value="Unassembled WGS sequence"/>
</dbReference>
<proteinExistence type="predicted"/>
<dbReference type="AlphaFoldDB" id="A0AAW0QST0"/>
<name>A0AAW0QST0_9PEZI</name>
<keyword evidence="2" id="KW-1185">Reference proteome</keyword>
<gene>
    <name evidence="1" type="ORF">PG999_007676</name>
</gene>
<comment type="caution">
    <text evidence="1">The sequence shown here is derived from an EMBL/GenBank/DDBJ whole genome shotgun (WGS) entry which is preliminary data.</text>
</comment>
<dbReference type="EMBL" id="JAQQWP010000007">
    <property type="protein sequence ID" value="KAK8109539.1"/>
    <property type="molecule type" value="Genomic_DNA"/>
</dbReference>
<evidence type="ECO:0008006" key="3">
    <source>
        <dbReference type="Google" id="ProtNLM"/>
    </source>
</evidence>